<feature type="domain" description="Regulator of ribonuclease activity B" evidence="2">
    <location>
        <begin position="158"/>
        <end position="257"/>
    </location>
</feature>
<sequence length="262" mass="31074">MDFENTLNNHEFQLPENWNYYMCQIDEMPASYFVNLALAEIAPISQRLQLIWLEIKMNQPREDGLSSSEEFDHLMVFEDEIIPSLTDGSQSIYVGRLTHNKVREFYFYCKDATVLEHKIQLIMQKFSQYSYQTGHRDEPDWSSYFKCMYPTPEILQTISNRAVVENLLHHGDRLEIARPVCHWLFFQNETDLAECVHKTQALGFEVVQIDQLDDEHMKFSLQISRIDHVDQYSIDRCTLELFELCKLYNAEYDGWETEVVID</sequence>
<dbReference type="InterPro" id="IPR009671">
    <property type="entry name" value="RraB_dom"/>
</dbReference>
<evidence type="ECO:0000313" key="4">
    <source>
        <dbReference type="Proteomes" id="UP000253688"/>
    </source>
</evidence>
<feature type="domain" description="DUF695" evidence="1">
    <location>
        <begin position="16"/>
        <end position="149"/>
    </location>
</feature>
<dbReference type="Pfam" id="PF05117">
    <property type="entry name" value="DUF695"/>
    <property type="match status" value="1"/>
</dbReference>
<proteinExistence type="predicted"/>
<dbReference type="Pfam" id="PF06877">
    <property type="entry name" value="RraB"/>
    <property type="match status" value="1"/>
</dbReference>
<dbReference type="AlphaFoldDB" id="A0A365PJY0"/>
<dbReference type="Proteomes" id="UP000253688">
    <property type="component" value="Unassembled WGS sequence"/>
</dbReference>
<dbReference type="Gene3D" id="3.30.70.970">
    <property type="entry name" value="RraB-like"/>
    <property type="match status" value="1"/>
</dbReference>
<dbReference type="EMBL" id="QEWH01000031">
    <property type="protein sequence ID" value="RBA48532.1"/>
    <property type="molecule type" value="Genomic_DNA"/>
</dbReference>
<name>A0A365PJY0_ACIJU</name>
<dbReference type="RefSeq" id="WP_112986550.1">
    <property type="nucleotide sequence ID" value="NZ_CP131470.1"/>
</dbReference>
<dbReference type="InterPro" id="IPR016097">
    <property type="entry name" value="DUF695"/>
</dbReference>
<organism evidence="3 4">
    <name type="scientific">Acinetobacter junii</name>
    <dbReference type="NCBI Taxonomy" id="40215"/>
    <lineage>
        <taxon>Bacteria</taxon>
        <taxon>Pseudomonadati</taxon>
        <taxon>Pseudomonadota</taxon>
        <taxon>Gammaproteobacteria</taxon>
        <taxon>Moraxellales</taxon>
        <taxon>Moraxellaceae</taxon>
        <taxon>Acinetobacter</taxon>
    </lineage>
</organism>
<evidence type="ECO:0000259" key="2">
    <source>
        <dbReference type="Pfam" id="PF06877"/>
    </source>
</evidence>
<protein>
    <submittedName>
        <fullName evidence="3">DUF695 domain-containing protein</fullName>
    </submittedName>
</protein>
<comment type="caution">
    <text evidence="3">The sequence shown here is derived from an EMBL/GenBank/DDBJ whole genome shotgun (WGS) entry which is preliminary data.</text>
</comment>
<reference evidence="3 4" key="1">
    <citation type="submission" date="2018-04" db="EMBL/GenBank/DDBJ databases">
        <title>Acinetobacter junii Genome sequencing and assembly.</title>
        <authorList>
            <person name="Su J."/>
            <person name="Rensing C."/>
            <person name="Mazhar H.S."/>
        </authorList>
    </citation>
    <scope>NUCLEOTIDE SEQUENCE [LARGE SCALE GENOMIC DNA]</scope>
    <source>
        <strain evidence="3 4">SC22</strain>
    </source>
</reference>
<accession>A0A365PJY0</accession>
<dbReference type="InterPro" id="IPR036701">
    <property type="entry name" value="RraB-like_sf"/>
</dbReference>
<evidence type="ECO:0000313" key="3">
    <source>
        <dbReference type="EMBL" id="RBA48532.1"/>
    </source>
</evidence>
<evidence type="ECO:0000259" key="1">
    <source>
        <dbReference type="Pfam" id="PF05117"/>
    </source>
</evidence>
<dbReference type="SUPFAM" id="SSF89946">
    <property type="entry name" value="Hypothetical protein VC0424"/>
    <property type="match status" value="1"/>
</dbReference>
<gene>
    <name evidence="3" type="ORF">DC346_06190</name>
</gene>